<dbReference type="PANTHER" id="PTHR31126:SF1">
    <property type="entry name" value="TYROSINE SPECIFIC PROTEIN PHOSPHATASES DOMAIN-CONTAINING PROTEIN"/>
    <property type="match status" value="1"/>
</dbReference>
<dbReference type="Gene3D" id="3.90.190.10">
    <property type="entry name" value="Protein tyrosine phosphatase superfamily"/>
    <property type="match status" value="1"/>
</dbReference>
<dbReference type="InterPro" id="IPR029021">
    <property type="entry name" value="Prot-tyrosine_phosphatase-like"/>
</dbReference>
<name>A0ABV5WSK9_9LACO</name>
<comment type="similarity">
    <text evidence="1">Belongs to the protein-tyrosine phosphatase family.</text>
</comment>
<organism evidence="2 3">
    <name type="scientific">Lactiplantibacillus modestisalitolerans</name>
    <dbReference type="NCBI Taxonomy" id="1457219"/>
    <lineage>
        <taxon>Bacteria</taxon>
        <taxon>Bacillati</taxon>
        <taxon>Bacillota</taxon>
        <taxon>Bacilli</taxon>
        <taxon>Lactobacillales</taxon>
        <taxon>Lactobacillaceae</taxon>
        <taxon>Lactiplantibacillus</taxon>
    </lineage>
</organism>
<evidence type="ECO:0000256" key="1">
    <source>
        <dbReference type="ARBA" id="ARBA00009580"/>
    </source>
</evidence>
<dbReference type="InterPro" id="IPR016130">
    <property type="entry name" value="Tyr_Pase_AS"/>
</dbReference>
<accession>A0ABV5WSK9</accession>
<evidence type="ECO:0000313" key="2">
    <source>
        <dbReference type="EMBL" id="MFB9769142.1"/>
    </source>
</evidence>
<keyword evidence="3" id="KW-1185">Reference proteome</keyword>
<comment type="caution">
    <text evidence="2">The sequence shown here is derived from an EMBL/GenBank/DDBJ whole genome shotgun (WGS) entry which is preliminary data.</text>
</comment>
<evidence type="ECO:0000313" key="3">
    <source>
        <dbReference type="Proteomes" id="UP001589691"/>
    </source>
</evidence>
<dbReference type="EMBL" id="JBHLZY010000009">
    <property type="protein sequence ID" value="MFB9769142.1"/>
    <property type="molecule type" value="Genomic_DNA"/>
</dbReference>
<sequence>MQPITNLRVLGGHNQFTGAAVKPGYFYRAGQLDQLDAQQQTYLRQKLRLQRIVDFRTADERQRYPDVRLAGVTYEVIDVLVATNNNGASLQSMVAASGAVHARMLELYEQFALAPTAQAGYHQFLTSLLVPQPVLFHCFAGKDRTGIAAALILKCLGVSDADILADYLATNQARQAANQQILAHLAAQVSADQLRAVQAALVVDQDYLTHYFEVIEQHYGSFEHYLVAGLRLAPTFTRDFQQLYLEA</sequence>
<gene>
    <name evidence="2" type="ORF">ACFFLI_04530</name>
</gene>
<dbReference type="PROSITE" id="PS00383">
    <property type="entry name" value="TYR_PHOSPHATASE_1"/>
    <property type="match status" value="1"/>
</dbReference>
<dbReference type="RefSeq" id="WP_137642381.1">
    <property type="nucleotide sequence ID" value="NZ_BJEA01000008.1"/>
</dbReference>
<protein>
    <submittedName>
        <fullName evidence="2">Tyrosine-protein phosphatase</fullName>
    </submittedName>
</protein>
<dbReference type="PANTHER" id="PTHR31126">
    <property type="entry name" value="TYROSINE-PROTEIN PHOSPHATASE"/>
    <property type="match status" value="1"/>
</dbReference>
<reference evidence="2 3" key="1">
    <citation type="submission" date="2024-09" db="EMBL/GenBank/DDBJ databases">
        <authorList>
            <person name="Sun Q."/>
            <person name="Mori K."/>
        </authorList>
    </citation>
    <scope>NUCLEOTIDE SEQUENCE [LARGE SCALE GENOMIC DNA]</scope>
    <source>
        <strain evidence="2 3">TBRC 4576</strain>
    </source>
</reference>
<dbReference type="Pfam" id="PF13350">
    <property type="entry name" value="Y_phosphatase3"/>
    <property type="match status" value="1"/>
</dbReference>
<dbReference type="SUPFAM" id="SSF52799">
    <property type="entry name" value="(Phosphotyrosine protein) phosphatases II"/>
    <property type="match status" value="1"/>
</dbReference>
<proteinExistence type="inferred from homology"/>
<dbReference type="Proteomes" id="UP001589691">
    <property type="component" value="Unassembled WGS sequence"/>
</dbReference>
<dbReference type="InterPro" id="IPR026893">
    <property type="entry name" value="Tyr/Ser_Pase_IphP-type"/>
</dbReference>